<sequence>MVEAFSDFAKISGDYRWVASKVTASTSKVQAPLGFAIKVRG</sequence>
<gene>
    <name evidence="1" type="ORF">Mic7113_3707</name>
</gene>
<dbReference type="KEGG" id="mic:Mic7113_3707"/>
<keyword evidence="2" id="KW-1185">Reference proteome</keyword>
<evidence type="ECO:0000313" key="2">
    <source>
        <dbReference type="Proteomes" id="UP000010471"/>
    </source>
</evidence>
<reference evidence="1 2" key="1">
    <citation type="submission" date="2012-06" db="EMBL/GenBank/DDBJ databases">
        <title>Finished chromosome of genome of Microcoleus sp. PCC 7113.</title>
        <authorList>
            <consortium name="US DOE Joint Genome Institute"/>
            <person name="Gugger M."/>
            <person name="Coursin T."/>
            <person name="Rippka R."/>
            <person name="Tandeau De Marsac N."/>
            <person name="Huntemann M."/>
            <person name="Wei C.-L."/>
            <person name="Han J."/>
            <person name="Detter J.C."/>
            <person name="Han C."/>
            <person name="Tapia R."/>
            <person name="Chen A."/>
            <person name="Kyrpides N."/>
            <person name="Mavromatis K."/>
            <person name="Markowitz V."/>
            <person name="Szeto E."/>
            <person name="Ivanova N."/>
            <person name="Pagani I."/>
            <person name="Pati A."/>
            <person name="Goodwin L."/>
            <person name="Nordberg H.P."/>
            <person name="Cantor M.N."/>
            <person name="Hua S.X."/>
            <person name="Woyke T."/>
            <person name="Kerfeld C.A."/>
        </authorList>
    </citation>
    <scope>NUCLEOTIDE SEQUENCE [LARGE SCALE GENOMIC DNA]</scope>
    <source>
        <strain evidence="1 2">PCC 7113</strain>
    </source>
</reference>
<dbReference type="AlphaFoldDB" id="K9WIR5"/>
<evidence type="ECO:0000313" key="1">
    <source>
        <dbReference type="EMBL" id="AFZ19427.1"/>
    </source>
</evidence>
<accession>K9WIR5</accession>
<dbReference type="EMBL" id="CP003630">
    <property type="protein sequence ID" value="AFZ19427.1"/>
    <property type="molecule type" value="Genomic_DNA"/>
</dbReference>
<proteinExistence type="predicted"/>
<name>K9WIR5_9CYAN</name>
<protein>
    <submittedName>
        <fullName evidence="1">Uncharacterized protein</fullName>
    </submittedName>
</protein>
<dbReference type="HOGENOM" id="CLU_3272833_0_0_3"/>
<dbReference type="Proteomes" id="UP000010471">
    <property type="component" value="Chromosome"/>
</dbReference>
<organism evidence="1 2">
    <name type="scientific">Allocoleopsis franciscana PCC 7113</name>
    <dbReference type="NCBI Taxonomy" id="1173027"/>
    <lineage>
        <taxon>Bacteria</taxon>
        <taxon>Bacillati</taxon>
        <taxon>Cyanobacteriota</taxon>
        <taxon>Cyanophyceae</taxon>
        <taxon>Coleofasciculales</taxon>
        <taxon>Coleofasciculaceae</taxon>
        <taxon>Allocoleopsis</taxon>
        <taxon>Allocoleopsis franciscana</taxon>
    </lineage>
</organism>